<name>A0AA39F2J2_MICHY</name>
<dbReference type="PANTHER" id="PTHR24413">
    <property type="entry name" value="SPECKLE-TYPE POZ PROTEIN"/>
    <property type="match status" value="1"/>
</dbReference>
<protein>
    <recommendedName>
        <fullName evidence="1">BTB domain-containing protein</fullName>
    </recommendedName>
</protein>
<dbReference type="InterPro" id="IPR000210">
    <property type="entry name" value="BTB/POZ_dom"/>
</dbReference>
<evidence type="ECO:0000259" key="1">
    <source>
        <dbReference type="PROSITE" id="PS50097"/>
    </source>
</evidence>
<dbReference type="InterPro" id="IPR011333">
    <property type="entry name" value="SKP1/BTB/POZ_sf"/>
</dbReference>
<sequence>MTLIHYFDIVLPVIQDTIHENNPKCTSYSPVFLAMFKADMTETMNNCIVITDIKVDIMKKVIEFMYTGVLESTLDFNDLLSVLEVADKYEIMILKELCEERLTQRITISNVLMIFERASLYGVPQLMETLISFMVEKKLEIIASEDFANLYRRKPELLFEFFIRSIAVK</sequence>
<comment type="caution">
    <text evidence="2">The sequence shown here is derived from an EMBL/GenBank/DDBJ whole genome shotgun (WGS) entry which is preliminary data.</text>
</comment>
<dbReference type="Gene3D" id="3.30.710.10">
    <property type="entry name" value="Potassium Channel Kv1.1, Chain A"/>
    <property type="match status" value="1"/>
</dbReference>
<dbReference type="PROSITE" id="PS50097">
    <property type="entry name" value="BTB"/>
    <property type="match status" value="1"/>
</dbReference>
<organism evidence="2 3">
    <name type="scientific">Microctonus hyperodae</name>
    <name type="common">Parasitoid wasp</name>
    <dbReference type="NCBI Taxonomy" id="165561"/>
    <lineage>
        <taxon>Eukaryota</taxon>
        <taxon>Metazoa</taxon>
        <taxon>Ecdysozoa</taxon>
        <taxon>Arthropoda</taxon>
        <taxon>Hexapoda</taxon>
        <taxon>Insecta</taxon>
        <taxon>Pterygota</taxon>
        <taxon>Neoptera</taxon>
        <taxon>Endopterygota</taxon>
        <taxon>Hymenoptera</taxon>
        <taxon>Apocrita</taxon>
        <taxon>Ichneumonoidea</taxon>
        <taxon>Braconidae</taxon>
        <taxon>Euphorinae</taxon>
        <taxon>Microctonus</taxon>
    </lineage>
</organism>
<dbReference type="SUPFAM" id="SSF54695">
    <property type="entry name" value="POZ domain"/>
    <property type="match status" value="1"/>
</dbReference>
<dbReference type="Pfam" id="PF00651">
    <property type="entry name" value="BTB"/>
    <property type="match status" value="1"/>
</dbReference>
<reference evidence="2" key="2">
    <citation type="submission" date="2023-03" db="EMBL/GenBank/DDBJ databases">
        <authorList>
            <person name="Inwood S.N."/>
            <person name="Skelly J.G."/>
            <person name="Guhlin J."/>
            <person name="Harrop T.W.R."/>
            <person name="Goldson S.G."/>
            <person name="Dearden P.K."/>
        </authorList>
    </citation>
    <scope>NUCLEOTIDE SEQUENCE</scope>
    <source>
        <strain evidence="2">Lincoln</strain>
        <tissue evidence="2">Whole body</tissue>
    </source>
</reference>
<dbReference type="EMBL" id="JAQQBR010001834">
    <property type="protein sequence ID" value="KAK0161736.1"/>
    <property type="molecule type" value="Genomic_DNA"/>
</dbReference>
<evidence type="ECO:0000313" key="2">
    <source>
        <dbReference type="EMBL" id="KAK0161736.1"/>
    </source>
</evidence>
<reference evidence="2" key="1">
    <citation type="journal article" date="2023" name="bioRxiv">
        <title>Scaffold-level genome assemblies of two parasitoid biocontrol wasps reveal the parthenogenesis mechanism and an associated novel virus.</title>
        <authorList>
            <person name="Inwood S."/>
            <person name="Skelly J."/>
            <person name="Guhlin J."/>
            <person name="Harrop T."/>
            <person name="Goldson S."/>
            <person name="Dearden P."/>
        </authorList>
    </citation>
    <scope>NUCLEOTIDE SEQUENCE</scope>
    <source>
        <strain evidence="2">Lincoln</strain>
        <tissue evidence="2">Whole body</tissue>
    </source>
</reference>
<keyword evidence="3" id="KW-1185">Reference proteome</keyword>
<gene>
    <name evidence="2" type="ORF">PV327_008154</name>
</gene>
<accession>A0AA39F2J2</accession>
<feature type="domain" description="BTB" evidence="1">
    <location>
        <begin position="7"/>
        <end position="74"/>
    </location>
</feature>
<proteinExistence type="predicted"/>
<dbReference type="AlphaFoldDB" id="A0AA39F2J2"/>
<dbReference type="SMART" id="SM00225">
    <property type="entry name" value="BTB"/>
    <property type="match status" value="1"/>
</dbReference>
<dbReference type="Gene3D" id="1.25.40.420">
    <property type="match status" value="1"/>
</dbReference>
<evidence type="ECO:0000313" key="3">
    <source>
        <dbReference type="Proteomes" id="UP001168972"/>
    </source>
</evidence>
<dbReference type="Proteomes" id="UP001168972">
    <property type="component" value="Unassembled WGS sequence"/>
</dbReference>